<feature type="region of interest" description="Disordered" evidence="1">
    <location>
        <begin position="400"/>
        <end position="425"/>
    </location>
</feature>
<dbReference type="Proteomes" id="UP001138500">
    <property type="component" value="Unassembled WGS sequence"/>
</dbReference>
<feature type="compositionally biased region" description="Basic residues" evidence="1">
    <location>
        <begin position="93"/>
        <end position="102"/>
    </location>
</feature>
<dbReference type="EMBL" id="RIBY02001590">
    <property type="protein sequence ID" value="KAH9828397.1"/>
    <property type="molecule type" value="Genomic_DNA"/>
</dbReference>
<protein>
    <submittedName>
        <fullName evidence="2">Uncharacterized protein</fullName>
    </submittedName>
</protein>
<gene>
    <name evidence="2" type="ORF">Tdes44962_MAKER09329</name>
</gene>
<dbReference type="AlphaFoldDB" id="A0A9W7W303"/>
<feature type="compositionally biased region" description="Basic and acidic residues" evidence="1">
    <location>
        <begin position="450"/>
        <end position="460"/>
    </location>
</feature>
<dbReference type="OrthoDB" id="5336565at2759"/>
<comment type="caution">
    <text evidence="2">The sequence shown here is derived from an EMBL/GenBank/DDBJ whole genome shotgun (WGS) entry which is preliminary data.</text>
</comment>
<evidence type="ECO:0000256" key="1">
    <source>
        <dbReference type="SAM" id="MobiDB-lite"/>
    </source>
</evidence>
<reference evidence="2 3" key="1">
    <citation type="journal article" date="2018" name="IMA Fungus">
        <title>IMA Genome-F 10: Nine draft genome sequences of Claviceps purpurea s.lat., including C. arundinis, C. humidiphila, and C. cf. spartinae, pseudomolecules for the pitch canker pathogen Fusarium circinatum, draft genome of Davidsoniella eucalypti, Grosmannia galeiformis, Quambalaria eucalypti, and Teratosphaeria destructans.</title>
        <authorList>
            <person name="Wingfield B.D."/>
            <person name="Liu M."/>
            <person name="Nguyen H.D."/>
            <person name="Lane F.A."/>
            <person name="Morgan S.W."/>
            <person name="De Vos L."/>
            <person name="Wilken P.M."/>
            <person name="Duong T.A."/>
            <person name="Aylward J."/>
            <person name="Coetzee M.P."/>
            <person name="Dadej K."/>
            <person name="De Beer Z.W."/>
            <person name="Findlay W."/>
            <person name="Havenga M."/>
            <person name="Kolarik M."/>
            <person name="Menzies J.G."/>
            <person name="Naidoo K."/>
            <person name="Pochopski O."/>
            <person name="Shoukouhi P."/>
            <person name="Santana Q.C."/>
            <person name="Seifert K.A."/>
            <person name="Soal N."/>
            <person name="Steenkamp E.T."/>
            <person name="Tatham C.T."/>
            <person name="van der Nest M.A."/>
            <person name="Wingfield M.J."/>
        </authorList>
    </citation>
    <scope>NUCLEOTIDE SEQUENCE [LARGE SCALE GENOMIC DNA]</scope>
    <source>
        <strain evidence="2">CMW44962</strain>
    </source>
</reference>
<evidence type="ECO:0000313" key="2">
    <source>
        <dbReference type="EMBL" id="KAH9828397.1"/>
    </source>
</evidence>
<feature type="region of interest" description="Disordered" evidence="1">
    <location>
        <begin position="443"/>
        <end position="474"/>
    </location>
</feature>
<accession>A0A9W7W303</accession>
<reference evidence="2 3" key="2">
    <citation type="journal article" date="2021" name="Curr. Genet.">
        <title>Genetic response to nitrogen starvation in the aggressive Eucalyptus foliar pathogen Teratosphaeria destructans.</title>
        <authorList>
            <person name="Havenga M."/>
            <person name="Wingfield B.D."/>
            <person name="Wingfield M.J."/>
            <person name="Dreyer L.L."/>
            <person name="Roets F."/>
            <person name="Aylward J."/>
        </authorList>
    </citation>
    <scope>NUCLEOTIDE SEQUENCE [LARGE SCALE GENOMIC DNA]</scope>
    <source>
        <strain evidence="2">CMW44962</strain>
    </source>
</reference>
<proteinExistence type="predicted"/>
<feature type="region of interest" description="Disordered" evidence="1">
    <location>
        <begin position="81"/>
        <end position="132"/>
    </location>
</feature>
<keyword evidence="3" id="KW-1185">Reference proteome</keyword>
<name>A0A9W7W303_9PEZI</name>
<sequence>MSLSPLPVTDSQEEERQLTEKVSLLPDLARPSLRKRKASDDFALSSSKRRGRSLTQALRDIPDCSTDAQCSVEAWIATDQPGYSSIMPTSSRSSRKKQHHSKASGSSHTPSQRASTQATSADSDTASSIKTIHDPRVRNILADNGIRYTSAKSDRAQNYDDIMKRLALPRGSMSPSQGYPLEEEFDDFVVAHDAAPNEDTLLSTAFLPYFHRGLPPCGMNSSFSALATLTEEPLPAPKPSIYFGEAYTSLDPEARKACERKVVPYTRTPYLLVNQTAELRGIAGKSDVARTQAMYNGAAGARAIDSVRSFSNPEKSILDSDAQTHGATFSSGCLSVYETHSKPSERGFERDYVTQQIAGEMATASPAQFRRAVELYRNQCDLAREDREEVVRAANARCRTTPSLPPQTRPRGRPQVSIGNSSLEDERDRWFKHTMARLKATGLSTAEAQEWVRKRSRVNDADDDDDEGEKVYKE</sequence>
<feature type="region of interest" description="Disordered" evidence="1">
    <location>
        <begin position="1"/>
        <end position="63"/>
    </location>
</feature>
<organism evidence="2 3">
    <name type="scientific">Teratosphaeria destructans</name>
    <dbReference type="NCBI Taxonomy" id="418781"/>
    <lineage>
        <taxon>Eukaryota</taxon>
        <taxon>Fungi</taxon>
        <taxon>Dikarya</taxon>
        <taxon>Ascomycota</taxon>
        <taxon>Pezizomycotina</taxon>
        <taxon>Dothideomycetes</taxon>
        <taxon>Dothideomycetidae</taxon>
        <taxon>Mycosphaerellales</taxon>
        <taxon>Teratosphaeriaceae</taxon>
        <taxon>Teratosphaeria</taxon>
    </lineage>
</organism>
<feature type="compositionally biased region" description="Low complexity" evidence="1">
    <location>
        <begin position="109"/>
        <end position="128"/>
    </location>
</feature>
<evidence type="ECO:0000313" key="3">
    <source>
        <dbReference type="Proteomes" id="UP001138500"/>
    </source>
</evidence>